<dbReference type="Proteomes" id="UP000034448">
    <property type="component" value="Unassembled WGS sequence"/>
</dbReference>
<evidence type="ECO:0000313" key="3">
    <source>
        <dbReference type="Proteomes" id="UP000034448"/>
    </source>
</evidence>
<keyword evidence="1" id="KW-0812">Transmembrane</keyword>
<feature type="transmembrane region" description="Helical" evidence="1">
    <location>
        <begin position="6"/>
        <end position="29"/>
    </location>
</feature>
<organism evidence="2 3">
    <name type="scientific">Candidatus Daviesbacteria bacterium GW2011_GWA1_36_8</name>
    <dbReference type="NCBI Taxonomy" id="1618417"/>
    <lineage>
        <taxon>Bacteria</taxon>
        <taxon>Candidatus Daviesiibacteriota</taxon>
    </lineage>
</organism>
<evidence type="ECO:0008006" key="4">
    <source>
        <dbReference type="Google" id="ProtNLM"/>
    </source>
</evidence>
<evidence type="ECO:0000313" key="2">
    <source>
        <dbReference type="EMBL" id="KKQ16138.1"/>
    </source>
</evidence>
<keyword evidence="1" id="KW-1133">Transmembrane helix</keyword>
<feature type="transmembrane region" description="Helical" evidence="1">
    <location>
        <begin position="116"/>
        <end position="133"/>
    </location>
</feature>
<sequence>MKTFLFILTLAALFQTTFLPVNLCLIIIITRSLAYEEPLNYYLALYAGIILGILSSTNLGIYGIIFLANVKLAHLLRKLPVTANVFTVVVISFVLFLLTAFLEMIFLKNSINIQKILIESAISLPMFIIIRIWEERFIVRPNVKLKIRE</sequence>
<gene>
    <name evidence="2" type="ORF">US28_C0005G0053</name>
</gene>
<name>A0A0G0FAE2_9BACT</name>
<proteinExistence type="predicted"/>
<reference evidence="2 3" key="1">
    <citation type="journal article" date="2015" name="Nature">
        <title>rRNA introns, odd ribosomes, and small enigmatic genomes across a large radiation of phyla.</title>
        <authorList>
            <person name="Brown C.T."/>
            <person name="Hug L.A."/>
            <person name="Thomas B.C."/>
            <person name="Sharon I."/>
            <person name="Castelle C.J."/>
            <person name="Singh A."/>
            <person name="Wilkins M.J."/>
            <person name="Williams K.H."/>
            <person name="Banfield J.F."/>
        </authorList>
    </citation>
    <scope>NUCLEOTIDE SEQUENCE [LARGE SCALE GENOMIC DNA]</scope>
</reference>
<protein>
    <recommendedName>
        <fullName evidence="4">Rod shape-determining protein MreD</fullName>
    </recommendedName>
</protein>
<dbReference type="EMBL" id="LBSJ01000005">
    <property type="protein sequence ID" value="KKQ16138.1"/>
    <property type="molecule type" value="Genomic_DNA"/>
</dbReference>
<accession>A0A0G0FAE2</accession>
<evidence type="ECO:0000256" key="1">
    <source>
        <dbReference type="SAM" id="Phobius"/>
    </source>
</evidence>
<feature type="transmembrane region" description="Helical" evidence="1">
    <location>
        <begin position="85"/>
        <end position="107"/>
    </location>
</feature>
<keyword evidence="1" id="KW-0472">Membrane</keyword>
<feature type="transmembrane region" description="Helical" evidence="1">
    <location>
        <begin position="41"/>
        <end position="65"/>
    </location>
</feature>
<dbReference type="AlphaFoldDB" id="A0A0G0FAE2"/>
<comment type="caution">
    <text evidence="2">The sequence shown here is derived from an EMBL/GenBank/DDBJ whole genome shotgun (WGS) entry which is preliminary data.</text>
</comment>